<dbReference type="SMART" id="SM00343">
    <property type="entry name" value="ZnF_C2HC"/>
    <property type="match status" value="2"/>
</dbReference>
<feature type="compositionally biased region" description="Basic residues" evidence="2">
    <location>
        <begin position="196"/>
        <end position="208"/>
    </location>
</feature>
<organism evidence="4 5">
    <name type="scientific">Pleurodeles waltl</name>
    <name type="common">Iberian ribbed newt</name>
    <dbReference type="NCBI Taxonomy" id="8319"/>
    <lineage>
        <taxon>Eukaryota</taxon>
        <taxon>Metazoa</taxon>
        <taxon>Chordata</taxon>
        <taxon>Craniata</taxon>
        <taxon>Vertebrata</taxon>
        <taxon>Euteleostomi</taxon>
        <taxon>Amphibia</taxon>
        <taxon>Batrachia</taxon>
        <taxon>Caudata</taxon>
        <taxon>Salamandroidea</taxon>
        <taxon>Salamandridae</taxon>
        <taxon>Pleurodelinae</taxon>
        <taxon>Pleurodeles</taxon>
    </lineage>
</organism>
<feature type="compositionally biased region" description="Basic and acidic residues" evidence="2">
    <location>
        <begin position="85"/>
        <end position="98"/>
    </location>
</feature>
<comment type="caution">
    <text evidence="4">The sequence shown here is derived from an EMBL/GenBank/DDBJ whole genome shotgun (WGS) entry which is preliminary data.</text>
</comment>
<feature type="domain" description="CCHC-type" evidence="3">
    <location>
        <begin position="32"/>
        <end position="47"/>
    </location>
</feature>
<feature type="compositionally biased region" description="Low complexity" evidence="2">
    <location>
        <begin position="165"/>
        <end position="174"/>
    </location>
</feature>
<dbReference type="GO" id="GO:0002218">
    <property type="term" value="P:activation of innate immune response"/>
    <property type="evidence" value="ECO:0007669"/>
    <property type="project" value="InterPro"/>
</dbReference>
<dbReference type="SUPFAM" id="SSF57756">
    <property type="entry name" value="Retrovirus zinc finger-like domains"/>
    <property type="match status" value="1"/>
</dbReference>
<evidence type="ECO:0000313" key="4">
    <source>
        <dbReference type="EMBL" id="KAJ1124072.1"/>
    </source>
</evidence>
<dbReference type="PANTHER" id="PTHR22639:SF7">
    <property type="entry name" value="CCHC-TYPE DOMAIN-CONTAINING PROTEIN"/>
    <property type="match status" value="1"/>
</dbReference>
<gene>
    <name evidence="4" type="ORF">NDU88_002535</name>
</gene>
<feature type="region of interest" description="Disordered" evidence="2">
    <location>
        <begin position="78"/>
        <end position="220"/>
    </location>
</feature>
<dbReference type="InterPro" id="IPR036875">
    <property type="entry name" value="Znf_CCHC_sf"/>
</dbReference>
<evidence type="ECO:0000256" key="2">
    <source>
        <dbReference type="SAM" id="MobiDB-lite"/>
    </source>
</evidence>
<keyword evidence="1" id="KW-0863">Zinc-finger</keyword>
<protein>
    <recommendedName>
        <fullName evidence="3">CCHC-type domain-containing protein</fullName>
    </recommendedName>
</protein>
<dbReference type="GO" id="GO:0008270">
    <property type="term" value="F:zinc ion binding"/>
    <property type="evidence" value="ECO:0007669"/>
    <property type="project" value="UniProtKB-KW"/>
</dbReference>
<dbReference type="InterPro" id="IPR001878">
    <property type="entry name" value="Znf_CCHC"/>
</dbReference>
<sequence length="248" mass="26622">MGHKEIDCPKKYCRICKQTGHEASGCTGKKVCNSCGGEGHTYYQCPKSDRPRTYAVATARTPAPKTTRPMLDLTANAKAKALLKASREEAQKKPEPTRRSNPKGLTPQDNKSPGDPEEKTCAPTVEPTTVADPAHAQEAAASVELTHPEGTPEKGTPTDAPPPEAQGEPEQTPATMADERKESMATAGTPTQAPVKAKKKGKLPKKKVGSSSGDDEELEVAWKQVKSQRLLEKCRKVKEEKEEGDGPG</sequence>
<evidence type="ECO:0000313" key="5">
    <source>
        <dbReference type="Proteomes" id="UP001066276"/>
    </source>
</evidence>
<dbReference type="Gene3D" id="4.10.60.10">
    <property type="entry name" value="Zinc finger, CCHC-type"/>
    <property type="match status" value="1"/>
</dbReference>
<dbReference type="Proteomes" id="UP001066276">
    <property type="component" value="Chromosome 7"/>
</dbReference>
<dbReference type="AlphaFoldDB" id="A0AAV7P9N7"/>
<dbReference type="GO" id="GO:0003690">
    <property type="term" value="F:double-stranded DNA binding"/>
    <property type="evidence" value="ECO:0007669"/>
    <property type="project" value="InterPro"/>
</dbReference>
<dbReference type="InterPro" id="IPR042509">
    <property type="entry name" value="ZCCHC3"/>
</dbReference>
<evidence type="ECO:0000256" key="1">
    <source>
        <dbReference type="PROSITE-ProRule" id="PRU00047"/>
    </source>
</evidence>
<dbReference type="PROSITE" id="PS50158">
    <property type="entry name" value="ZF_CCHC"/>
    <property type="match status" value="1"/>
</dbReference>
<reference evidence="4" key="1">
    <citation type="journal article" date="2022" name="bioRxiv">
        <title>Sequencing and chromosome-scale assembly of the giantPleurodeles waltlgenome.</title>
        <authorList>
            <person name="Brown T."/>
            <person name="Elewa A."/>
            <person name="Iarovenko S."/>
            <person name="Subramanian E."/>
            <person name="Araus A.J."/>
            <person name="Petzold A."/>
            <person name="Susuki M."/>
            <person name="Suzuki K.-i.T."/>
            <person name="Hayashi T."/>
            <person name="Toyoda A."/>
            <person name="Oliveira C."/>
            <person name="Osipova E."/>
            <person name="Leigh N.D."/>
            <person name="Simon A."/>
            <person name="Yun M.H."/>
        </authorList>
    </citation>
    <scope>NUCLEOTIDE SEQUENCE</scope>
    <source>
        <strain evidence="4">20211129_DDA</strain>
        <tissue evidence="4">Liver</tissue>
    </source>
</reference>
<accession>A0AAV7P9N7</accession>
<dbReference type="GO" id="GO:0003723">
    <property type="term" value="F:RNA binding"/>
    <property type="evidence" value="ECO:0007669"/>
    <property type="project" value="InterPro"/>
</dbReference>
<proteinExistence type="predicted"/>
<keyword evidence="5" id="KW-1185">Reference proteome</keyword>
<evidence type="ECO:0000259" key="3">
    <source>
        <dbReference type="PROSITE" id="PS50158"/>
    </source>
</evidence>
<dbReference type="EMBL" id="JANPWB010000011">
    <property type="protein sequence ID" value="KAJ1124072.1"/>
    <property type="molecule type" value="Genomic_DNA"/>
</dbReference>
<dbReference type="PANTHER" id="PTHR22639">
    <property type="entry name" value="GAG-RELATED PROTEIN"/>
    <property type="match status" value="1"/>
</dbReference>
<keyword evidence="1" id="KW-0862">Zinc</keyword>
<name>A0AAV7P9N7_PLEWA</name>
<keyword evidence="1" id="KW-0479">Metal-binding</keyword>